<evidence type="ECO:0000256" key="2">
    <source>
        <dbReference type="ARBA" id="ARBA00022777"/>
    </source>
</evidence>
<dbReference type="PANTHER" id="PTHR10584:SF166">
    <property type="entry name" value="RIBOKINASE"/>
    <property type="match status" value="1"/>
</dbReference>
<dbReference type="EMBL" id="MLYV02000328">
    <property type="protein sequence ID" value="PSS08902.1"/>
    <property type="molecule type" value="Genomic_DNA"/>
</dbReference>
<dbReference type="OrthoDB" id="415590at2759"/>
<keyword evidence="2" id="KW-0418">Kinase</keyword>
<sequence length="206" mass="21225">MSDSCTSSHCLVRGSIIPSVVQPGETLSSTSFERRGGGKGANQAIAVARAGGKVSLLGAVGLDGAWLVEDLKQSGVFVTDIITTNQEPTGRAIIQLTPEGENCISASGVLALLPAKTDSTDPTVIHIPAAKLDGNVLDTTGAGDCFTGYFVTGLMELEEKQTDAGITEEQLGSALKRAAEAAGLCVQRSGAMESIPPRAEVDLRLL</sequence>
<proteinExistence type="predicted"/>
<evidence type="ECO:0000256" key="1">
    <source>
        <dbReference type="ARBA" id="ARBA00022679"/>
    </source>
</evidence>
<gene>
    <name evidence="4" type="ORF">PHLCEN_2v3392</name>
</gene>
<organism evidence="4 5">
    <name type="scientific">Hermanssonia centrifuga</name>
    <dbReference type="NCBI Taxonomy" id="98765"/>
    <lineage>
        <taxon>Eukaryota</taxon>
        <taxon>Fungi</taxon>
        <taxon>Dikarya</taxon>
        <taxon>Basidiomycota</taxon>
        <taxon>Agaricomycotina</taxon>
        <taxon>Agaricomycetes</taxon>
        <taxon>Polyporales</taxon>
        <taxon>Meruliaceae</taxon>
        <taxon>Hermanssonia</taxon>
    </lineage>
</organism>
<dbReference type="Gene3D" id="3.40.1190.20">
    <property type="match status" value="2"/>
</dbReference>
<evidence type="ECO:0000313" key="4">
    <source>
        <dbReference type="EMBL" id="PSS08902.1"/>
    </source>
</evidence>
<dbReference type="SUPFAM" id="SSF53613">
    <property type="entry name" value="Ribokinase-like"/>
    <property type="match status" value="2"/>
</dbReference>
<dbReference type="Proteomes" id="UP000186601">
    <property type="component" value="Unassembled WGS sequence"/>
</dbReference>
<feature type="domain" description="Carbohydrate kinase PfkB" evidence="3">
    <location>
        <begin position="125"/>
        <end position="196"/>
    </location>
</feature>
<dbReference type="GO" id="GO:0016301">
    <property type="term" value="F:kinase activity"/>
    <property type="evidence" value="ECO:0007669"/>
    <property type="project" value="UniProtKB-KW"/>
</dbReference>
<feature type="domain" description="Carbohydrate kinase PfkB" evidence="3">
    <location>
        <begin position="23"/>
        <end position="106"/>
    </location>
</feature>
<dbReference type="STRING" id="98765.A0A2R6QIS2"/>
<dbReference type="Pfam" id="PF00294">
    <property type="entry name" value="PfkB"/>
    <property type="match status" value="2"/>
</dbReference>
<dbReference type="AlphaFoldDB" id="A0A2R6QIS2"/>
<dbReference type="InterPro" id="IPR011611">
    <property type="entry name" value="PfkB_dom"/>
</dbReference>
<keyword evidence="5" id="KW-1185">Reference proteome</keyword>
<evidence type="ECO:0000259" key="3">
    <source>
        <dbReference type="Pfam" id="PF00294"/>
    </source>
</evidence>
<comment type="caution">
    <text evidence="4">The sequence shown here is derived from an EMBL/GenBank/DDBJ whole genome shotgun (WGS) entry which is preliminary data.</text>
</comment>
<evidence type="ECO:0000313" key="5">
    <source>
        <dbReference type="Proteomes" id="UP000186601"/>
    </source>
</evidence>
<dbReference type="InterPro" id="IPR029056">
    <property type="entry name" value="Ribokinase-like"/>
</dbReference>
<reference evidence="4 5" key="1">
    <citation type="submission" date="2018-02" db="EMBL/GenBank/DDBJ databases">
        <title>Genome sequence of the basidiomycete white-rot fungus Phlebia centrifuga.</title>
        <authorList>
            <person name="Granchi Z."/>
            <person name="Peng M."/>
            <person name="de Vries R.P."/>
            <person name="Hilden K."/>
            <person name="Makela M.R."/>
            <person name="Grigoriev I."/>
            <person name="Riley R."/>
        </authorList>
    </citation>
    <scope>NUCLEOTIDE SEQUENCE [LARGE SCALE GENOMIC DNA]</scope>
    <source>
        <strain evidence="4 5">FBCC195</strain>
    </source>
</reference>
<accession>A0A2R6QIS2</accession>
<name>A0A2R6QIS2_9APHY</name>
<keyword evidence="1" id="KW-0808">Transferase</keyword>
<dbReference type="PANTHER" id="PTHR10584">
    <property type="entry name" value="SUGAR KINASE"/>
    <property type="match status" value="1"/>
</dbReference>
<protein>
    <recommendedName>
        <fullName evidence="3">Carbohydrate kinase PfkB domain-containing protein</fullName>
    </recommendedName>
</protein>